<dbReference type="InParanoid" id="Q02CP3"/>
<dbReference type="STRING" id="234267.Acid_0158"/>
<feature type="signal peptide" evidence="1">
    <location>
        <begin position="1"/>
        <end position="26"/>
    </location>
</feature>
<name>Q02CP3_SOLUE</name>
<accession>Q02CP3</accession>
<gene>
    <name evidence="2" type="ordered locus">Acid_0158</name>
</gene>
<dbReference type="FunCoup" id="Q02CP3">
    <property type="interactions" value="48"/>
</dbReference>
<dbReference type="HOGENOM" id="CLU_024625_0_1_0"/>
<dbReference type="EMBL" id="CP000473">
    <property type="protein sequence ID" value="ABJ81173.1"/>
    <property type="molecule type" value="Genomic_DNA"/>
</dbReference>
<dbReference type="PANTHER" id="PTHR40269">
    <property type="entry name" value="OUTER MEMBRANE PROTEIN-RELATED"/>
    <property type="match status" value="1"/>
</dbReference>
<evidence type="ECO:0000256" key="1">
    <source>
        <dbReference type="SAM" id="SignalP"/>
    </source>
</evidence>
<proteinExistence type="predicted"/>
<dbReference type="eggNOG" id="COG3064">
    <property type="taxonomic scope" value="Bacteria"/>
</dbReference>
<sequence length="424" mass="44635" precursor="true">MAAFERILKRLLVVPALAAALGVASAQTTPPDSQAAPPETNTFTAEQLTDLVAPIALYPDPLLTQVLVASTYPLEVVEAQQWLQQNPGLQGTELTDAAKQQPWDPSVQALVAFPDVVTRLNQDIRWTRDLGNAFLSQEADVMAAVQRLRVSAQANGRLNSTPQQTVSTETQGGEPAIIIQPANPDIMYVPVYDPAYIWGPPLWGFYPSLYYPAFGFGWGPGINIGLCFGGWGGWGGWGWGPNWFNHTVVVNNNFFHRYAFRGAGNVGVNRVTWTHDPMHRLGIPYPNRQLTGRYQSASMASRGNFPGVAGRPGNLPNGNRPAMTGRMPGNAGNPQAYRGMPPSQGGAARSMPVPQSRPMQAMPHYGSPTMGGGGMRGFGGGGHSFGTPGGGHSFGGGFGGGGHGFGGGGGHGFGGGGGHGGGHR</sequence>
<dbReference type="Pfam" id="PF11737">
    <property type="entry name" value="DUF3300"/>
    <property type="match status" value="1"/>
</dbReference>
<dbReference type="AlphaFoldDB" id="Q02CP3"/>
<evidence type="ECO:0000313" key="2">
    <source>
        <dbReference type="EMBL" id="ABJ81173.1"/>
    </source>
</evidence>
<organism evidence="2">
    <name type="scientific">Solibacter usitatus (strain Ellin6076)</name>
    <dbReference type="NCBI Taxonomy" id="234267"/>
    <lineage>
        <taxon>Bacteria</taxon>
        <taxon>Pseudomonadati</taxon>
        <taxon>Acidobacteriota</taxon>
        <taxon>Terriglobia</taxon>
        <taxon>Bryobacterales</taxon>
        <taxon>Solibacteraceae</taxon>
        <taxon>Candidatus Solibacter</taxon>
    </lineage>
</organism>
<feature type="chain" id="PRO_5004163907" description="DUF3300 domain-containing protein" evidence="1">
    <location>
        <begin position="27"/>
        <end position="424"/>
    </location>
</feature>
<protein>
    <recommendedName>
        <fullName evidence="3">DUF3300 domain-containing protein</fullName>
    </recommendedName>
</protein>
<dbReference type="PANTHER" id="PTHR40269:SF1">
    <property type="entry name" value="OUTER MEMBRANE PROTEIN"/>
    <property type="match status" value="1"/>
</dbReference>
<dbReference type="KEGG" id="sus:Acid_0158"/>
<dbReference type="InterPro" id="IPR021728">
    <property type="entry name" value="DUF3300"/>
</dbReference>
<evidence type="ECO:0008006" key="3">
    <source>
        <dbReference type="Google" id="ProtNLM"/>
    </source>
</evidence>
<keyword evidence="1" id="KW-0732">Signal</keyword>
<reference evidence="2" key="1">
    <citation type="submission" date="2006-10" db="EMBL/GenBank/DDBJ databases">
        <title>Complete sequence of Solibacter usitatus Ellin6076.</title>
        <authorList>
            <consortium name="US DOE Joint Genome Institute"/>
            <person name="Copeland A."/>
            <person name="Lucas S."/>
            <person name="Lapidus A."/>
            <person name="Barry K."/>
            <person name="Detter J.C."/>
            <person name="Glavina del Rio T."/>
            <person name="Hammon N."/>
            <person name="Israni S."/>
            <person name="Dalin E."/>
            <person name="Tice H."/>
            <person name="Pitluck S."/>
            <person name="Thompson L.S."/>
            <person name="Brettin T."/>
            <person name="Bruce D."/>
            <person name="Han C."/>
            <person name="Tapia R."/>
            <person name="Gilna P."/>
            <person name="Schmutz J."/>
            <person name="Larimer F."/>
            <person name="Land M."/>
            <person name="Hauser L."/>
            <person name="Kyrpides N."/>
            <person name="Mikhailova N."/>
            <person name="Janssen P.H."/>
            <person name="Kuske C.R."/>
            <person name="Richardson P."/>
        </authorList>
    </citation>
    <scope>NUCLEOTIDE SEQUENCE</scope>
    <source>
        <strain evidence="2">Ellin6076</strain>
    </source>
</reference>